<protein>
    <submittedName>
        <fullName evidence="2">Uncharacterized protein</fullName>
    </submittedName>
</protein>
<dbReference type="Pfam" id="PF05514">
    <property type="entry name" value="HR_lesion"/>
    <property type="match status" value="1"/>
</dbReference>
<keyword evidence="1" id="KW-0472">Membrane</keyword>
<sequence>MTFNLGVQVPDVEMKHLVVRAVFLRGIEGILLISGNSFGAIPWYLHLNL</sequence>
<keyword evidence="1" id="KW-0812">Transmembrane</keyword>
<accession>A0A822XKV8</accession>
<keyword evidence="3" id="KW-1185">Reference proteome</keyword>
<gene>
    <name evidence="2" type="ORF">HUJ06_021234</name>
</gene>
<name>A0A822XKV8_NELNU</name>
<dbReference type="InterPro" id="IPR008637">
    <property type="entry name" value="HR_lesion"/>
</dbReference>
<dbReference type="Proteomes" id="UP000607653">
    <property type="component" value="Unassembled WGS sequence"/>
</dbReference>
<evidence type="ECO:0000313" key="3">
    <source>
        <dbReference type="Proteomes" id="UP000607653"/>
    </source>
</evidence>
<comment type="caution">
    <text evidence="2">The sequence shown here is derived from an EMBL/GenBank/DDBJ whole genome shotgun (WGS) entry which is preliminary data.</text>
</comment>
<dbReference type="EMBL" id="DUZY01000001">
    <property type="protein sequence ID" value="DAD19771.1"/>
    <property type="molecule type" value="Genomic_DNA"/>
</dbReference>
<proteinExistence type="predicted"/>
<evidence type="ECO:0000256" key="1">
    <source>
        <dbReference type="SAM" id="Phobius"/>
    </source>
</evidence>
<feature type="transmembrane region" description="Helical" evidence="1">
    <location>
        <begin position="22"/>
        <end position="45"/>
    </location>
</feature>
<evidence type="ECO:0000313" key="2">
    <source>
        <dbReference type="EMBL" id="DAD19771.1"/>
    </source>
</evidence>
<reference evidence="2 3" key="1">
    <citation type="journal article" date="2020" name="Mol. Biol. Evol.">
        <title>Distinct Expression and Methylation Patterns for Genes with Different Fates following a Single Whole-Genome Duplication in Flowering Plants.</title>
        <authorList>
            <person name="Shi T."/>
            <person name="Rahmani R.S."/>
            <person name="Gugger P.F."/>
            <person name="Wang M."/>
            <person name="Li H."/>
            <person name="Zhang Y."/>
            <person name="Li Z."/>
            <person name="Wang Q."/>
            <person name="Van de Peer Y."/>
            <person name="Marchal K."/>
            <person name="Chen J."/>
        </authorList>
    </citation>
    <scope>NUCLEOTIDE SEQUENCE [LARGE SCALE GENOMIC DNA]</scope>
    <source>
        <tissue evidence="2">Leaf</tissue>
    </source>
</reference>
<organism evidence="2 3">
    <name type="scientific">Nelumbo nucifera</name>
    <name type="common">Sacred lotus</name>
    <dbReference type="NCBI Taxonomy" id="4432"/>
    <lineage>
        <taxon>Eukaryota</taxon>
        <taxon>Viridiplantae</taxon>
        <taxon>Streptophyta</taxon>
        <taxon>Embryophyta</taxon>
        <taxon>Tracheophyta</taxon>
        <taxon>Spermatophyta</taxon>
        <taxon>Magnoliopsida</taxon>
        <taxon>Proteales</taxon>
        <taxon>Nelumbonaceae</taxon>
        <taxon>Nelumbo</taxon>
    </lineage>
</organism>
<keyword evidence="1" id="KW-1133">Transmembrane helix</keyword>
<dbReference type="AlphaFoldDB" id="A0A822XKV8"/>